<evidence type="ECO:0008006" key="7">
    <source>
        <dbReference type="Google" id="ProtNLM"/>
    </source>
</evidence>
<dbReference type="EMBL" id="LIAW01000029">
    <property type="protein sequence ID" value="KRO32978.1"/>
    <property type="molecule type" value="Genomic_DNA"/>
</dbReference>
<dbReference type="SUPFAM" id="SSF53850">
    <property type="entry name" value="Periplasmic binding protein-like II"/>
    <property type="match status" value="1"/>
</dbReference>
<evidence type="ECO:0000256" key="2">
    <source>
        <dbReference type="ARBA" id="ARBA00022448"/>
    </source>
</evidence>
<protein>
    <recommendedName>
        <fullName evidence="7">Sugar ABC transporter substrate-binding protein</fullName>
    </recommendedName>
</protein>
<sequence length="433" mass="46788">MRLRKILTVAVAVGALFTALTVAPAQAATEVKMILWPGPEGEAMQKVVDAYNAGQGKKDGVVVKQVLLSRDNTFAKEAALMKAKSSEYDIYFTASYLVGQHAPYLSKLKGVKNKLYLKASIDGLKVNKKQMALPLDTSLHFMYYRTDLVDSLSSAANIAKYKQISKTVLGKELSPNLDAETWNWDDALATAAFFTQKYNPESPTKYGYALPAKNLLYNTMIWNDILWGLGGNWFTKGKPSINTAAGKAAIDIYRTIYTKELTSPDASQWEYAETNAALTSGNAMMALQWNAAYSELSTTGATSGKVGIAVPPGKGQRTHVHALAVGLNKYSKNQAAAAKWMKHLATVKAMKNYAEAGGVPSMPKILNTMVSSNASFANIITYAGKYGYAEAGGPREFDIYAKLAEVLSPAWVGQKTAEEVAGAADAALKSLQK</sequence>
<dbReference type="PANTHER" id="PTHR43649:SF34">
    <property type="entry name" value="ABC TRANSPORTER PERIPLASMIC-BINDING PROTEIN YCJN-RELATED"/>
    <property type="match status" value="1"/>
</dbReference>
<name>A0A0R2P7K0_9ACTN</name>
<dbReference type="Gene3D" id="3.40.190.10">
    <property type="entry name" value="Periplasmic binding protein-like II"/>
    <property type="match status" value="1"/>
</dbReference>
<organism evidence="5 6">
    <name type="scientific">Actinobacteria bacterium BACL2 MAG-121001-bin67</name>
    <dbReference type="NCBI Taxonomy" id="1655572"/>
    <lineage>
        <taxon>Bacteria</taxon>
        <taxon>Bacillati</taxon>
        <taxon>Actinomycetota</taxon>
        <taxon>Actinomycetes</taxon>
        <taxon>Actinomycetes incertae sedis</taxon>
        <taxon>ac1 cluster</taxon>
    </lineage>
</organism>
<dbReference type="PANTHER" id="PTHR43649">
    <property type="entry name" value="ARABINOSE-BINDING PROTEIN-RELATED"/>
    <property type="match status" value="1"/>
</dbReference>
<feature type="chain" id="PRO_5006421437" description="Sugar ABC transporter substrate-binding protein" evidence="4">
    <location>
        <begin position="28"/>
        <end position="433"/>
    </location>
</feature>
<keyword evidence="3 4" id="KW-0732">Signal</keyword>
<evidence type="ECO:0000313" key="5">
    <source>
        <dbReference type="EMBL" id="KRO32978.1"/>
    </source>
</evidence>
<evidence type="ECO:0000256" key="3">
    <source>
        <dbReference type="ARBA" id="ARBA00022729"/>
    </source>
</evidence>
<dbReference type="AlphaFoldDB" id="A0A0R2P7K0"/>
<evidence type="ECO:0000313" key="6">
    <source>
        <dbReference type="Proteomes" id="UP000053349"/>
    </source>
</evidence>
<evidence type="ECO:0000256" key="1">
    <source>
        <dbReference type="ARBA" id="ARBA00008520"/>
    </source>
</evidence>
<comment type="similarity">
    <text evidence="1">Belongs to the bacterial solute-binding protein 1 family.</text>
</comment>
<comment type="caution">
    <text evidence="5">The sequence shown here is derived from an EMBL/GenBank/DDBJ whole genome shotgun (WGS) entry which is preliminary data.</text>
</comment>
<reference evidence="5 6" key="1">
    <citation type="submission" date="2015-10" db="EMBL/GenBank/DDBJ databases">
        <title>Metagenome-Assembled Genomes uncover a global brackish microbiome.</title>
        <authorList>
            <person name="Hugerth L.W."/>
            <person name="Larsson J."/>
            <person name="Alneberg J."/>
            <person name="Lindh M.V."/>
            <person name="Legrand C."/>
            <person name="Pinhassi J."/>
            <person name="Andersson A.F."/>
        </authorList>
    </citation>
    <scope>NUCLEOTIDE SEQUENCE [LARGE SCALE GENOMIC DNA]</scope>
    <source>
        <strain evidence="5">BACL2 MAG-121001-bin67</strain>
    </source>
</reference>
<proteinExistence type="inferred from homology"/>
<dbReference type="InterPro" id="IPR050490">
    <property type="entry name" value="Bact_solute-bd_prot1"/>
</dbReference>
<keyword evidence="2" id="KW-0813">Transport</keyword>
<feature type="signal peptide" evidence="4">
    <location>
        <begin position="1"/>
        <end position="27"/>
    </location>
</feature>
<evidence type="ECO:0000256" key="4">
    <source>
        <dbReference type="SAM" id="SignalP"/>
    </source>
</evidence>
<dbReference type="Proteomes" id="UP000053349">
    <property type="component" value="Unassembled WGS sequence"/>
</dbReference>
<gene>
    <name evidence="5" type="ORF">ABR64_00450</name>
</gene>
<accession>A0A0R2P7K0</accession>